<feature type="transmembrane region" description="Helical" evidence="1">
    <location>
        <begin position="55"/>
        <end position="74"/>
    </location>
</feature>
<feature type="transmembrane region" description="Helical" evidence="1">
    <location>
        <begin position="86"/>
        <end position="104"/>
    </location>
</feature>
<comment type="caution">
    <text evidence="2">The sequence shown here is derived from an EMBL/GenBank/DDBJ whole genome shotgun (WGS) entry which is preliminary data.</text>
</comment>
<feature type="transmembrane region" description="Helical" evidence="1">
    <location>
        <begin position="7"/>
        <end position="25"/>
    </location>
</feature>
<keyword evidence="1" id="KW-1133">Transmembrane helix</keyword>
<dbReference type="RefSeq" id="WP_249299810.1">
    <property type="nucleotide sequence ID" value="NZ_JACRSP010000002.1"/>
</dbReference>
<evidence type="ECO:0000313" key="3">
    <source>
        <dbReference type="Proteomes" id="UP000620366"/>
    </source>
</evidence>
<keyword evidence="1" id="KW-0472">Membrane</keyword>
<dbReference type="EMBL" id="JACRSP010000002">
    <property type="protein sequence ID" value="MBC8536055.1"/>
    <property type="molecule type" value="Genomic_DNA"/>
</dbReference>
<proteinExistence type="predicted"/>
<dbReference type="AlphaFoldDB" id="A0A926DFG5"/>
<protein>
    <submittedName>
        <fullName evidence="2">DUF2752 domain-containing protein</fullName>
    </submittedName>
</protein>
<dbReference type="InterPro" id="IPR021215">
    <property type="entry name" value="DUF2752"/>
</dbReference>
<dbReference type="Proteomes" id="UP000620366">
    <property type="component" value="Unassembled WGS sequence"/>
</dbReference>
<gene>
    <name evidence="2" type="ORF">H8695_05040</name>
</gene>
<name>A0A926DFG5_9FIRM</name>
<organism evidence="2 3">
    <name type="scientific">Feifania hominis</name>
    <dbReference type="NCBI Taxonomy" id="2763660"/>
    <lineage>
        <taxon>Bacteria</taxon>
        <taxon>Bacillati</taxon>
        <taxon>Bacillota</taxon>
        <taxon>Clostridia</taxon>
        <taxon>Eubacteriales</taxon>
        <taxon>Feifaniaceae</taxon>
        <taxon>Feifania</taxon>
    </lineage>
</organism>
<keyword evidence="1" id="KW-0812">Transmembrane</keyword>
<reference evidence="2" key="1">
    <citation type="submission" date="2020-08" db="EMBL/GenBank/DDBJ databases">
        <title>Genome public.</title>
        <authorList>
            <person name="Liu C."/>
            <person name="Sun Q."/>
        </authorList>
    </citation>
    <scope>NUCLEOTIDE SEQUENCE</scope>
    <source>
        <strain evidence="2">BX7</strain>
    </source>
</reference>
<keyword evidence="3" id="KW-1185">Reference proteome</keyword>
<dbReference type="Pfam" id="PF10825">
    <property type="entry name" value="DUF2752"/>
    <property type="match status" value="1"/>
</dbReference>
<accession>A0A926DFG5</accession>
<evidence type="ECO:0000256" key="1">
    <source>
        <dbReference type="SAM" id="Phobius"/>
    </source>
</evidence>
<evidence type="ECO:0000313" key="2">
    <source>
        <dbReference type="EMBL" id="MBC8536055.1"/>
    </source>
</evidence>
<sequence length="106" mass="12469">MLFTRKTLATHLVFLLLFAFLFWWGCPFNRLFGFTCPGCGLSRAWISFLRGDWRLAFKSHLLFLPAPVVVFLFAHRDTLFRRCQKTMDCIFIFFAVLLAAYHLLRG</sequence>